<gene>
    <name evidence="6" type="ORF">DRW41_13260</name>
</gene>
<dbReference type="Proteomes" id="UP000257144">
    <property type="component" value="Unassembled WGS sequence"/>
</dbReference>
<comment type="caution">
    <text evidence="6">The sequence shown here is derived from an EMBL/GenBank/DDBJ whole genome shotgun (WGS) entry which is preliminary data.</text>
</comment>
<evidence type="ECO:0000256" key="1">
    <source>
        <dbReference type="ARBA" id="ARBA00022729"/>
    </source>
</evidence>
<dbReference type="InterPro" id="IPR001638">
    <property type="entry name" value="Solute-binding_3/MltF_N"/>
</dbReference>
<accession>A0A3D8GPS4</accession>
<dbReference type="PROSITE" id="PS51257">
    <property type="entry name" value="PROKAR_LIPOPROTEIN"/>
    <property type="match status" value="1"/>
</dbReference>
<dbReference type="OrthoDB" id="9774451at2"/>
<evidence type="ECO:0000313" key="7">
    <source>
        <dbReference type="Proteomes" id="UP000257144"/>
    </source>
</evidence>
<dbReference type="PANTHER" id="PTHR35936:SF19">
    <property type="entry name" value="AMINO-ACID-BINDING PROTEIN YXEM-RELATED"/>
    <property type="match status" value="1"/>
</dbReference>
<keyword evidence="2" id="KW-0564">Palmitate</keyword>
<keyword evidence="1 4" id="KW-0732">Signal</keyword>
<dbReference type="CDD" id="cd13530">
    <property type="entry name" value="PBP2_peptides_like"/>
    <property type="match status" value="1"/>
</dbReference>
<name>A0A3D8GPS4_9BACI</name>
<dbReference type="Pfam" id="PF00497">
    <property type="entry name" value="SBP_bac_3"/>
    <property type="match status" value="1"/>
</dbReference>
<organism evidence="6 7">
    <name type="scientific">Neobacillus piezotolerans</name>
    <dbReference type="NCBI Taxonomy" id="2259171"/>
    <lineage>
        <taxon>Bacteria</taxon>
        <taxon>Bacillati</taxon>
        <taxon>Bacillota</taxon>
        <taxon>Bacilli</taxon>
        <taxon>Bacillales</taxon>
        <taxon>Bacillaceae</taxon>
        <taxon>Neobacillus</taxon>
    </lineage>
</organism>
<reference evidence="6 7" key="1">
    <citation type="submission" date="2018-07" db="EMBL/GenBank/DDBJ databases">
        <title>Bacillus sp. YLB-04 draft genome sequence.</title>
        <authorList>
            <person name="Yu L."/>
            <person name="Tang X."/>
        </authorList>
    </citation>
    <scope>NUCLEOTIDE SEQUENCE [LARGE SCALE GENOMIC DNA]</scope>
    <source>
        <strain evidence="6 7">YLB-04</strain>
    </source>
</reference>
<dbReference type="PANTHER" id="PTHR35936">
    <property type="entry name" value="MEMBRANE-BOUND LYTIC MUREIN TRANSGLYCOSYLASE F"/>
    <property type="match status" value="1"/>
</dbReference>
<dbReference type="EMBL" id="QNQT01000005">
    <property type="protein sequence ID" value="RDU36493.1"/>
    <property type="molecule type" value="Genomic_DNA"/>
</dbReference>
<keyword evidence="7" id="KW-1185">Reference proteome</keyword>
<feature type="signal peptide" evidence="4">
    <location>
        <begin position="1"/>
        <end position="22"/>
    </location>
</feature>
<dbReference type="SUPFAM" id="SSF53850">
    <property type="entry name" value="Periplasmic binding protein-like II"/>
    <property type="match status" value="1"/>
</dbReference>
<evidence type="ECO:0000259" key="5">
    <source>
        <dbReference type="SMART" id="SM00062"/>
    </source>
</evidence>
<evidence type="ECO:0000256" key="4">
    <source>
        <dbReference type="SAM" id="SignalP"/>
    </source>
</evidence>
<dbReference type="RefSeq" id="WP_115452486.1">
    <property type="nucleotide sequence ID" value="NZ_QNQT01000005.1"/>
</dbReference>
<dbReference type="Gene3D" id="3.40.190.10">
    <property type="entry name" value="Periplasmic binding protein-like II"/>
    <property type="match status" value="2"/>
</dbReference>
<protein>
    <submittedName>
        <fullName evidence="6">Amino acid ABC transporter substrate-binding protein</fullName>
    </submittedName>
</protein>
<evidence type="ECO:0000313" key="6">
    <source>
        <dbReference type="EMBL" id="RDU36493.1"/>
    </source>
</evidence>
<feature type="chain" id="PRO_5039652337" evidence="4">
    <location>
        <begin position="23"/>
        <end position="276"/>
    </location>
</feature>
<feature type="domain" description="Solute-binding protein family 3/N-terminal" evidence="5">
    <location>
        <begin position="52"/>
        <end position="272"/>
    </location>
</feature>
<proteinExistence type="predicted"/>
<sequence length="276" mass="30138">MKKALRILLIIGVALMATACGAKPDIPEAADKASQKDASNGNTLEEIKKKGEITIAVDDTFPPMNYRNDKNELVGFDVDLAKAVSEELGVKVNFIPTAWDGILPGLDAKRYDIIMSSMGITDERKQKVDFVEYLRLGQILAVQSGNPLKIQTKEDLSGKIVGVQMGSTSESAAKEIAGVKELKSYNGYTDVFNDLALGRVEGVIVAEAVGRYYKTLKPEVFDVTGDPFLKMPVGIAVRKEDDSLEKALNDAVQKLQENGTFSEISNKWFGEDVTKQ</sequence>
<evidence type="ECO:0000256" key="3">
    <source>
        <dbReference type="ARBA" id="ARBA00023288"/>
    </source>
</evidence>
<dbReference type="AlphaFoldDB" id="A0A3D8GPS4"/>
<evidence type="ECO:0000256" key="2">
    <source>
        <dbReference type="ARBA" id="ARBA00023139"/>
    </source>
</evidence>
<dbReference type="SMART" id="SM00062">
    <property type="entry name" value="PBPb"/>
    <property type="match status" value="1"/>
</dbReference>
<keyword evidence="3" id="KW-0449">Lipoprotein</keyword>